<dbReference type="Pfam" id="PF03358">
    <property type="entry name" value="FMN_red"/>
    <property type="match status" value="1"/>
</dbReference>
<reference evidence="2 3" key="1">
    <citation type="journal article" date="2019" name="Int. J. Syst. Evol. Microbiol.">
        <title>The Global Catalogue of Microorganisms (GCM) 10K type strain sequencing project: providing services to taxonomists for standard genome sequencing and annotation.</title>
        <authorList>
            <consortium name="The Broad Institute Genomics Platform"/>
            <consortium name="The Broad Institute Genome Sequencing Center for Infectious Disease"/>
            <person name="Wu L."/>
            <person name="Ma J."/>
        </authorList>
    </citation>
    <scope>NUCLEOTIDE SEQUENCE [LARGE SCALE GENOMIC DNA]</scope>
    <source>
        <strain evidence="2 3">JCM 6305</strain>
    </source>
</reference>
<protein>
    <recommendedName>
        <fullName evidence="1">NADPH-dependent FMN reductase-like domain-containing protein</fullName>
    </recommendedName>
</protein>
<gene>
    <name evidence="2" type="ORF">GCM10010405_11320</name>
</gene>
<dbReference type="Proteomes" id="UP001501638">
    <property type="component" value="Unassembled WGS sequence"/>
</dbReference>
<dbReference type="InterPro" id="IPR005025">
    <property type="entry name" value="FMN_Rdtase-like_dom"/>
</dbReference>
<evidence type="ECO:0000313" key="2">
    <source>
        <dbReference type="EMBL" id="GAA2430234.1"/>
    </source>
</evidence>
<organism evidence="2 3">
    <name type="scientific">Streptomyces macrosporus</name>
    <dbReference type="NCBI Taxonomy" id="44032"/>
    <lineage>
        <taxon>Bacteria</taxon>
        <taxon>Bacillati</taxon>
        <taxon>Actinomycetota</taxon>
        <taxon>Actinomycetes</taxon>
        <taxon>Kitasatosporales</taxon>
        <taxon>Streptomycetaceae</taxon>
        <taxon>Streptomyces</taxon>
    </lineage>
</organism>
<name>A0ABN3JHZ9_9ACTN</name>
<accession>A0ABN3JHZ9</accession>
<dbReference type="PANTHER" id="PTHR30543:SF21">
    <property type="entry name" value="NAD(P)H-DEPENDENT FMN REDUCTASE LOT6"/>
    <property type="match status" value="1"/>
</dbReference>
<dbReference type="RefSeq" id="WP_344320963.1">
    <property type="nucleotide sequence ID" value="NZ_BAAASZ010000008.1"/>
</dbReference>
<dbReference type="PANTHER" id="PTHR30543">
    <property type="entry name" value="CHROMATE REDUCTASE"/>
    <property type="match status" value="1"/>
</dbReference>
<dbReference type="InterPro" id="IPR029039">
    <property type="entry name" value="Flavoprotein-like_sf"/>
</dbReference>
<dbReference type="EMBL" id="BAAASZ010000008">
    <property type="protein sequence ID" value="GAA2430234.1"/>
    <property type="molecule type" value="Genomic_DNA"/>
</dbReference>
<proteinExistence type="predicted"/>
<dbReference type="Gene3D" id="3.40.50.360">
    <property type="match status" value="1"/>
</dbReference>
<dbReference type="SUPFAM" id="SSF52218">
    <property type="entry name" value="Flavoproteins"/>
    <property type="match status" value="1"/>
</dbReference>
<dbReference type="InterPro" id="IPR050712">
    <property type="entry name" value="NAD(P)H-dep_reductase"/>
</dbReference>
<evidence type="ECO:0000313" key="3">
    <source>
        <dbReference type="Proteomes" id="UP001501638"/>
    </source>
</evidence>
<evidence type="ECO:0000259" key="1">
    <source>
        <dbReference type="Pfam" id="PF03358"/>
    </source>
</evidence>
<keyword evidence="3" id="KW-1185">Reference proteome</keyword>
<feature type="domain" description="NADPH-dependent FMN reductase-like" evidence="1">
    <location>
        <begin position="3"/>
        <end position="151"/>
    </location>
</feature>
<comment type="caution">
    <text evidence="2">The sequence shown here is derived from an EMBL/GenBank/DDBJ whole genome shotgun (WGS) entry which is preliminary data.</text>
</comment>
<sequence>MAKIALLSGSLRRESANSAVLSTVQRLVTSRTGGHEVIRLRLRTFPLFNEDLARVGGTAALRSLLARFSTADALIVSSPAYNGYPPGVLKNALDWLSVGGADSPLSGLPAAVVSASPGPAGGANVLPHLRRILANSGASVIEHTDVAIGDAVRLRTPEGLIAAPDVVDRLDRLVDTVLAAVSRANRREQAPVPALARTP</sequence>